<dbReference type="EMBL" id="LHQR01000071">
    <property type="protein sequence ID" value="KXG45461.1"/>
    <property type="molecule type" value="Genomic_DNA"/>
</dbReference>
<comment type="caution">
    <text evidence="3">The sequence shown here is derived from an EMBL/GenBank/DDBJ whole genome shotgun (WGS) entry which is preliminary data.</text>
</comment>
<dbReference type="SMART" id="SM00028">
    <property type="entry name" value="TPR"/>
    <property type="match status" value="4"/>
</dbReference>
<evidence type="ECO:0000313" key="4">
    <source>
        <dbReference type="Proteomes" id="UP000070168"/>
    </source>
</evidence>
<feature type="domain" description="DUF7779" evidence="2">
    <location>
        <begin position="200"/>
        <end position="286"/>
    </location>
</feature>
<name>A0A135L920_PENPA</name>
<dbReference type="InterPro" id="IPR011990">
    <property type="entry name" value="TPR-like_helical_dom_sf"/>
</dbReference>
<dbReference type="InterPro" id="IPR027417">
    <property type="entry name" value="P-loop_NTPase"/>
</dbReference>
<dbReference type="OrthoDB" id="6161812at2759"/>
<dbReference type="PANTHER" id="PTHR35205:SF1">
    <property type="entry name" value="ZU5 DOMAIN-CONTAINING PROTEIN"/>
    <property type="match status" value="1"/>
</dbReference>
<dbReference type="GeneID" id="63707023"/>
<dbReference type="Gene3D" id="1.25.40.10">
    <property type="entry name" value="Tetratricopeptide repeat domain"/>
    <property type="match status" value="2"/>
</dbReference>
<organism evidence="3 4">
    <name type="scientific">Penicillium patulum</name>
    <name type="common">Penicillium griseofulvum</name>
    <dbReference type="NCBI Taxonomy" id="5078"/>
    <lineage>
        <taxon>Eukaryota</taxon>
        <taxon>Fungi</taxon>
        <taxon>Dikarya</taxon>
        <taxon>Ascomycota</taxon>
        <taxon>Pezizomycotina</taxon>
        <taxon>Eurotiomycetes</taxon>
        <taxon>Eurotiomycetidae</taxon>
        <taxon>Eurotiales</taxon>
        <taxon>Aspergillaceae</taxon>
        <taxon>Penicillium</taxon>
    </lineage>
</organism>
<evidence type="ECO:0000256" key="1">
    <source>
        <dbReference type="PROSITE-ProRule" id="PRU00339"/>
    </source>
</evidence>
<feature type="repeat" description="TPR" evidence="1">
    <location>
        <begin position="483"/>
        <end position="516"/>
    </location>
</feature>
<evidence type="ECO:0000313" key="3">
    <source>
        <dbReference type="EMBL" id="KXG45461.1"/>
    </source>
</evidence>
<dbReference type="Pfam" id="PF25000">
    <property type="entry name" value="DUF7779"/>
    <property type="match status" value="1"/>
</dbReference>
<dbReference type="PANTHER" id="PTHR35205">
    <property type="entry name" value="NB-ARC AND TPR DOMAIN PROTEIN"/>
    <property type="match status" value="1"/>
</dbReference>
<dbReference type="InterPro" id="IPR056681">
    <property type="entry name" value="DUF7779"/>
</dbReference>
<evidence type="ECO:0000259" key="2">
    <source>
        <dbReference type="Pfam" id="PF25000"/>
    </source>
</evidence>
<dbReference type="InterPro" id="IPR019734">
    <property type="entry name" value="TPR_rpt"/>
</dbReference>
<dbReference type="Pfam" id="PF13374">
    <property type="entry name" value="TPR_10"/>
    <property type="match status" value="2"/>
</dbReference>
<keyword evidence="4" id="KW-1185">Reference proteome</keyword>
<reference evidence="3 4" key="1">
    <citation type="journal article" date="2016" name="BMC Genomics">
        <title>Genome sequencing and secondary metabolism of the postharvest pathogen Penicillium griseofulvum.</title>
        <authorList>
            <person name="Banani H."/>
            <person name="Marcet-Houben M."/>
            <person name="Ballester A.R."/>
            <person name="Abbruscato P."/>
            <person name="Gonzalez-Candelas L."/>
            <person name="Gabaldon T."/>
            <person name="Spadaro D."/>
        </authorList>
    </citation>
    <scope>NUCLEOTIDE SEQUENCE [LARGE SCALE GENOMIC DNA]</scope>
    <source>
        <strain evidence="3 4">PG3</strain>
    </source>
</reference>
<protein>
    <submittedName>
        <fullName evidence="3">Tetratricopeptide-like helical</fullName>
    </submittedName>
</protein>
<dbReference type="OMA" id="NEYAITH"/>
<accession>A0A135L920</accession>
<dbReference type="AlphaFoldDB" id="A0A135L920"/>
<dbReference type="PROSITE" id="PS50005">
    <property type="entry name" value="TPR"/>
    <property type="match status" value="1"/>
</dbReference>
<dbReference type="STRING" id="5078.A0A135L920"/>
<keyword evidence="1" id="KW-0802">TPR repeat</keyword>
<gene>
    <name evidence="3" type="ORF">PGRI_040100</name>
</gene>
<dbReference type="SUPFAM" id="SSF52540">
    <property type="entry name" value="P-loop containing nucleoside triphosphate hydrolases"/>
    <property type="match status" value="1"/>
</dbReference>
<dbReference type="RefSeq" id="XP_040643997.1">
    <property type="nucleotide sequence ID" value="XM_040791723.1"/>
</dbReference>
<proteinExistence type="predicted"/>
<dbReference type="Proteomes" id="UP000070168">
    <property type="component" value="Unassembled WGS sequence"/>
</dbReference>
<dbReference type="SUPFAM" id="SSF48452">
    <property type="entry name" value="TPR-like"/>
    <property type="match status" value="1"/>
</dbReference>
<sequence length="671" mass="76877">MGKTSIANEFVHRYEKEFDAVFWIAADEESKLFNGFRDIALKLGIIPNTDGKDLLAIREALLAWLANPLRSYEHMDHVKPERASWLIVFDNVDRADTLEDFWPKDAAGSVLVTCRDPLIKSSIYLRNTGSVVPELLEEEGITLLLRLTNRESDEDDLEASVLTNFLNYIPRRQNDERFLGSQKDNQPLFAEYNQTLGTVWNLDDLKEGRALLEVISFLDPDSIPESLLEKNPACMDWDRYPKTSLEYSSARAELLSKSLIYRNRGKKTLRVHRLIQDTVRTQMDDATSNEVYSRVLDMLGAWWPRVFKGFGNVQTDWQQNSELWPHALSLLKYRDRFDPAAADLATAIKRMDFALDALMYVNEIAASPTILSFFGFLRDAVTEENPSYKLQMIDAIFHYCRGELGLHINHREHPLPDFSQCVKQLDILLDDDAKKADPLFGVAVNELGCAYLMNWHNEEGLAEFERAVTILQNLSHPSAQEITMAQINVGFVYDYLGRYDEALQIFDVALKDRHKKLGRDYYSSFVNGKLYLGWGNVLAAQGRLDDSFKLHVKCLEHYKRSVGNSHHRTGDGCVKASDHFARTGDGPTALALLDQALKIFNLDTYHRPEAARAHYKKGNVMKQMDQEEEASKEMDTALDIFNSFVPPEDCVGSIDELDEEDFDHWIMFWSR</sequence>
<dbReference type="Gene3D" id="3.40.50.300">
    <property type="entry name" value="P-loop containing nucleotide triphosphate hydrolases"/>
    <property type="match status" value="1"/>
</dbReference>